<dbReference type="RefSeq" id="WP_016421151.1">
    <property type="nucleotide sequence ID" value="NZ_FNND01000008.1"/>
</dbReference>
<dbReference type="InterPro" id="IPR015421">
    <property type="entry name" value="PyrdxlP-dep_Trfase_major"/>
</dbReference>
<evidence type="ECO:0000313" key="11">
    <source>
        <dbReference type="Proteomes" id="UP000182771"/>
    </source>
</evidence>
<dbReference type="PANTHER" id="PTHR43586:SF8">
    <property type="entry name" value="CYSTEINE DESULFURASE 1, CHLOROPLASTIC"/>
    <property type="match status" value="1"/>
</dbReference>
<accession>A0A1H2YZ82</accession>
<dbReference type="PIRSF" id="PIRSF005572">
    <property type="entry name" value="NifS"/>
    <property type="match status" value="1"/>
</dbReference>
<dbReference type="GO" id="GO:0030170">
    <property type="term" value="F:pyridoxal phosphate binding"/>
    <property type="evidence" value="ECO:0007669"/>
    <property type="project" value="UniProtKB-UniRule"/>
</dbReference>
<evidence type="ECO:0000256" key="8">
    <source>
        <dbReference type="RuleBase" id="RU004506"/>
    </source>
</evidence>
<feature type="domain" description="Aminotransferase class V" evidence="9">
    <location>
        <begin position="24"/>
        <end position="394"/>
    </location>
</feature>
<dbReference type="Gene3D" id="3.40.640.10">
    <property type="entry name" value="Type I PLP-dependent aspartate aminotransferase-like (Major domain)"/>
    <property type="match status" value="1"/>
</dbReference>
<evidence type="ECO:0000313" key="10">
    <source>
        <dbReference type="EMBL" id="SDX10473.1"/>
    </source>
</evidence>
<dbReference type="Proteomes" id="UP000182771">
    <property type="component" value="Unassembled WGS sequence"/>
</dbReference>
<evidence type="ECO:0000256" key="6">
    <source>
        <dbReference type="ARBA" id="ARBA00050776"/>
    </source>
</evidence>
<protein>
    <recommendedName>
        <fullName evidence="8">Cysteine desulfurase</fullName>
        <ecNumber evidence="8">2.8.1.7</ecNumber>
    </recommendedName>
</protein>
<dbReference type="EMBL" id="FNND01000008">
    <property type="protein sequence ID" value="SDX10473.1"/>
    <property type="molecule type" value="Genomic_DNA"/>
</dbReference>
<evidence type="ECO:0000256" key="7">
    <source>
        <dbReference type="RuleBase" id="RU004504"/>
    </source>
</evidence>
<dbReference type="InterPro" id="IPR000192">
    <property type="entry name" value="Aminotrans_V_dom"/>
</dbReference>
<evidence type="ECO:0000259" key="9">
    <source>
        <dbReference type="Pfam" id="PF00266"/>
    </source>
</evidence>
<dbReference type="PANTHER" id="PTHR43586">
    <property type="entry name" value="CYSTEINE DESULFURASE"/>
    <property type="match status" value="1"/>
</dbReference>
<dbReference type="Gene3D" id="3.90.1150.10">
    <property type="entry name" value="Aspartate Aminotransferase, domain 1"/>
    <property type="match status" value="1"/>
</dbReference>
<dbReference type="CDD" id="cd06453">
    <property type="entry name" value="SufS_like"/>
    <property type="match status" value="1"/>
</dbReference>
<dbReference type="OrthoDB" id="9804366at2"/>
<reference evidence="10 11" key="1">
    <citation type="submission" date="2016-10" db="EMBL/GenBank/DDBJ databases">
        <authorList>
            <person name="Varghese N."/>
            <person name="Submissions S."/>
        </authorList>
    </citation>
    <scope>NUCLEOTIDE SEQUENCE [LARGE SCALE GENOMIC DNA]</scope>
    <source>
        <strain evidence="10 11">DSM 11449</strain>
    </source>
</reference>
<comment type="similarity">
    <text evidence="3 8">Belongs to the class-V pyridoxal-phosphate-dependent aminotransferase family. Csd subfamily.</text>
</comment>
<evidence type="ECO:0000256" key="5">
    <source>
        <dbReference type="ARBA" id="ARBA00022898"/>
    </source>
</evidence>
<dbReference type="GO" id="GO:0016829">
    <property type="term" value="F:lyase activity"/>
    <property type="evidence" value="ECO:0007669"/>
    <property type="project" value="UniProtKB-KW"/>
</dbReference>
<comment type="catalytic activity">
    <reaction evidence="6 8">
        <text>(sulfur carrier)-H + L-cysteine = (sulfur carrier)-SH + L-alanine</text>
        <dbReference type="Rhea" id="RHEA:43892"/>
        <dbReference type="Rhea" id="RHEA-COMP:14737"/>
        <dbReference type="Rhea" id="RHEA-COMP:14739"/>
        <dbReference type="ChEBI" id="CHEBI:29917"/>
        <dbReference type="ChEBI" id="CHEBI:35235"/>
        <dbReference type="ChEBI" id="CHEBI:57972"/>
        <dbReference type="ChEBI" id="CHEBI:64428"/>
        <dbReference type="EC" id="2.8.1.7"/>
    </reaction>
</comment>
<sequence length="406" mass="44544">MKSIAEIRRDFPILERKIGGNPLVYFDNGATSQKPQQVIDSIVHFYTTYNANIHRGVHTLSQEATEAYEVARKKLQKHINAAKSYEVIFTSGTTEGINLVATCLTPFLKAGDEILVLTTEHHSNIVPWQLLAERTGAVVRPIPVDKEGMILMEDFKAMLSERTKVVSCQHVSNALGNVHPVKEIIALAHSVGAVTLIDGAQSCPHFAIDVQDLDTDFFVASGHKMYAPTGIGFLYGKEAWLKKLPPYKGGGDMIKTVCFEGTTYADLPYKLEAGTPNICGGIAYGVAIDYMHSLGMADIAAHEHALLKYAHEQIRALGGITIYGTHDLERKAGVISFNVEGAHPYDVGTLLDQMGIAVRTGHHCAQPVMDFYHIPGTIRASFAVYNTLEEVDRLILGLQKAMKMLL</sequence>
<dbReference type="PROSITE" id="PS00595">
    <property type="entry name" value="AA_TRANSFER_CLASS_5"/>
    <property type="match status" value="1"/>
</dbReference>
<dbReference type="AlphaFoldDB" id="A0A1H2YZ82"/>
<dbReference type="InterPro" id="IPR016454">
    <property type="entry name" value="Cysteine_dSase"/>
</dbReference>
<keyword evidence="11" id="KW-1185">Reference proteome</keyword>
<dbReference type="SUPFAM" id="SSF53383">
    <property type="entry name" value="PLP-dependent transferases"/>
    <property type="match status" value="1"/>
</dbReference>
<comment type="function">
    <text evidence="2 8">Catalyzes the removal of elemental sulfur and selenium atoms from L-cysteine, L-cystine, L-selenocysteine, and L-selenocystine to produce L-alanine.</text>
</comment>
<organism evidence="10 11">
    <name type="scientific">Capnocytophaga granulosa</name>
    <dbReference type="NCBI Taxonomy" id="45242"/>
    <lineage>
        <taxon>Bacteria</taxon>
        <taxon>Pseudomonadati</taxon>
        <taxon>Bacteroidota</taxon>
        <taxon>Flavobacteriia</taxon>
        <taxon>Flavobacteriales</taxon>
        <taxon>Flavobacteriaceae</taxon>
        <taxon>Capnocytophaga</taxon>
    </lineage>
</organism>
<dbReference type="Pfam" id="PF00266">
    <property type="entry name" value="Aminotran_5"/>
    <property type="match status" value="1"/>
</dbReference>
<evidence type="ECO:0000256" key="4">
    <source>
        <dbReference type="ARBA" id="ARBA00022679"/>
    </source>
</evidence>
<gene>
    <name evidence="10" type="ORF">SAMN05444420_10879</name>
</gene>
<dbReference type="GO" id="GO:0006534">
    <property type="term" value="P:cysteine metabolic process"/>
    <property type="evidence" value="ECO:0007669"/>
    <property type="project" value="UniProtKB-UniRule"/>
</dbReference>
<dbReference type="GO" id="GO:0031071">
    <property type="term" value="F:cysteine desulfurase activity"/>
    <property type="evidence" value="ECO:0007669"/>
    <property type="project" value="UniProtKB-UniRule"/>
</dbReference>
<comment type="caution">
    <text evidence="10">The sequence shown here is derived from an EMBL/GenBank/DDBJ whole genome shotgun (WGS) entry which is preliminary data.</text>
</comment>
<evidence type="ECO:0000256" key="2">
    <source>
        <dbReference type="ARBA" id="ARBA00002824"/>
    </source>
</evidence>
<keyword evidence="4 8" id="KW-0808">Transferase</keyword>
<dbReference type="EC" id="2.8.1.7" evidence="8"/>
<dbReference type="InterPro" id="IPR015422">
    <property type="entry name" value="PyrdxlP-dep_Trfase_small"/>
</dbReference>
<dbReference type="InterPro" id="IPR020578">
    <property type="entry name" value="Aminotrans_V_PyrdxlP_BS"/>
</dbReference>
<dbReference type="NCBIfam" id="TIGR01979">
    <property type="entry name" value="sufS"/>
    <property type="match status" value="1"/>
</dbReference>
<keyword evidence="10" id="KW-0456">Lyase</keyword>
<evidence type="ECO:0000256" key="3">
    <source>
        <dbReference type="ARBA" id="ARBA00010447"/>
    </source>
</evidence>
<dbReference type="InterPro" id="IPR015424">
    <property type="entry name" value="PyrdxlP-dep_Trfase"/>
</dbReference>
<evidence type="ECO:0000256" key="1">
    <source>
        <dbReference type="ARBA" id="ARBA00001933"/>
    </source>
</evidence>
<dbReference type="InterPro" id="IPR010970">
    <property type="entry name" value="Cys_dSase_SufS"/>
</dbReference>
<proteinExistence type="inferred from homology"/>
<name>A0A1H2YZ82_9FLAO</name>
<dbReference type="GeneID" id="85018410"/>
<keyword evidence="5 8" id="KW-0663">Pyridoxal phosphate</keyword>
<comment type="cofactor">
    <cofactor evidence="1 7">
        <name>pyridoxal 5'-phosphate</name>
        <dbReference type="ChEBI" id="CHEBI:597326"/>
    </cofactor>
</comment>